<evidence type="ECO:0000313" key="3">
    <source>
        <dbReference type="Proteomes" id="UP001497444"/>
    </source>
</evidence>
<proteinExistence type="predicted"/>
<gene>
    <name evidence="2" type="ORF">CSSPJE1EN1_LOCUS19576</name>
</gene>
<dbReference type="PANTHER" id="PTHR33320:SF30">
    <property type="entry name" value="OS04G0606200 PROTEIN"/>
    <property type="match status" value="1"/>
</dbReference>
<keyword evidence="3" id="KW-1185">Reference proteome</keyword>
<reference evidence="2" key="1">
    <citation type="submission" date="2024-02" db="EMBL/GenBank/DDBJ databases">
        <authorList>
            <consortium name="ELIXIR-Norway"/>
            <consortium name="Elixir Norway"/>
        </authorList>
    </citation>
    <scope>NUCLEOTIDE SEQUENCE</scope>
</reference>
<protein>
    <recommendedName>
        <fullName evidence="4">Zinc-ribbon 15 domain-containing protein</fullName>
    </recommendedName>
</protein>
<feature type="region of interest" description="Disordered" evidence="1">
    <location>
        <begin position="1"/>
        <end position="24"/>
    </location>
</feature>
<sequence>MMSKAGDRQAGGNPVATDRPSRCTTHHTLRWDLGRTKRVNTWKLDDSGAQQQTRKPPPSLSSLFAMFLCCVCDEKRKVTGSRPAAGVCPNCGGGTSQVRVLNMFRFCFIPVCCTTHSRLMCTRCGAQLSR</sequence>
<evidence type="ECO:0000256" key="1">
    <source>
        <dbReference type="SAM" id="MobiDB-lite"/>
    </source>
</evidence>
<dbReference type="EMBL" id="OZ020101">
    <property type="protein sequence ID" value="CAK9274098.1"/>
    <property type="molecule type" value="Genomic_DNA"/>
</dbReference>
<name>A0ABP0X4Q3_9BRYO</name>
<dbReference type="Proteomes" id="UP001497444">
    <property type="component" value="Chromosome 6"/>
</dbReference>
<dbReference type="PANTHER" id="PTHR33320">
    <property type="entry name" value="METHIONYL-TRNA SYNTHETASE"/>
    <property type="match status" value="1"/>
</dbReference>
<evidence type="ECO:0008006" key="4">
    <source>
        <dbReference type="Google" id="ProtNLM"/>
    </source>
</evidence>
<accession>A0ABP0X4Q3</accession>
<organism evidence="2 3">
    <name type="scientific">Sphagnum jensenii</name>
    <dbReference type="NCBI Taxonomy" id="128206"/>
    <lineage>
        <taxon>Eukaryota</taxon>
        <taxon>Viridiplantae</taxon>
        <taxon>Streptophyta</taxon>
        <taxon>Embryophyta</taxon>
        <taxon>Bryophyta</taxon>
        <taxon>Sphagnophytina</taxon>
        <taxon>Sphagnopsida</taxon>
        <taxon>Sphagnales</taxon>
        <taxon>Sphagnaceae</taxon>
        <taxon>Sphagnum</taxon>
    </lineage>
</organism>
<evidence type="ECO:0000313" key="2">
    <source>
        <dbReference type="EMBL" id="CAK9274098.1"/>
    </source>
</evidence>